<proteinExistence type="predicted"/>
<evidence type="ECO:0000313" key="1">
    <source>
        <dbReference type="EMBL" id="TCO55174.1"/>
    </source>
</evidence>
<reference evidence="1 2" key="1">
    <citation type="submission" date="2019-03" db="EMBL/GenBank/DDBJ databases">
        <title>Genomic Encyclopedia of Type Strains, Phase IV (KMG-IV): sequencing the most valuable type-strain genomes for metagenomic binning, comparative biology and taxonomic classification.</title>
        <authorList>
            <person name="Goeker M."/>
        </authorList>
    </citation>
    <scope>NUCLEOTIDE SEQUENCE [LARGE SCALE GENOMIC DNA]</scope>
    <source>
        <strain evidence="1 2">DSM 45934</strain>
    </source>
</reference>
<evidence type="ECO:0000313" key="2">
    <source>
        <dbReference type="Proteomes" id="UP000295680"/>
    </source>
</evidence>
<comment type="caution">
    <text evidence="1">The sequence shown here is derived from an EMBL/GenBank/DDBJ whole genome shotgun (WGS) entry which is preliminary data.</text>
</comment>
<dbReference type="Pfam" id="PF19939">
    <property type="entry name" value="DUF6401"/>
    <property type="match status" value="1"/>
</dbReference>
<accession>A0A4R2J908</accession>
<dbReference type="OrthoDB" id="3627510at2"/>
<dbReference type="RefSeq" id="WP_132122921.1">
    <property type="nucleotide sequence ID" value="NZ_SLWS01000008.1"/>
</dbReference>
<organism evidence="1 2">
    <name type="scientific">Actinocrispum wychmicini</name>
    <dbReference type="NCBI Taxonomy" id="1213861"/>
    <lineage>
        <taxon>Bacteria</taxon>
        <taxon>Bacillati</taxon>
        <taxon>Actinomycetota</taxon>
        <taxon>Actinomycetes</taxon>
        <taxon>Pseudonocardiales</taxon>
        <taxon>Pseudonocardiaceae</taxon>
        <taxon>Actinocrispum</taxon>
    </lineage>
</organism>
<name>A0A4R2J908_9PSEU</name>
<dbReference type="Proteomes" id="UP000295680">
    <property type="component" value="Unassembled WGS sequence"/>
</dbReference>
<dbReference type="EMBL" id="SLWS01000008">
    <property type="protein sequence ID" value="TCO55174.1"/>
    <property type="molecule type" value="Genomic_DNA"/>
</dbReference>
<gene>
    <name evidence="1" type="ORF">EV192_108462</name>
</gene>
<protein>
    <submittedName>
        <fullName evidence="1">Uncharacterized protein</fullName>
    </submittedName>
</protein>
<dbReference type="InterPro" id="IPR045647">
    <property type="entry name" value="DUF6401"/>
</dbReference>
<keyword evidence="2" id="KW-1185">Reference proteome</keyword>
<dbReference type="AlphaFoldDB" id="A0A4R2J908"/>
<sequence length="150" mass="16507">MSKKRPHGVGFLVRPPTDREPGDLNVWDVAAQWSARRWLRRLRSKLAAGQRAAEDSPAISAALDQHVQAVRAQINADVSAREGMVPAPYLVVLAIYTEALYREALKAGWHPPQVWSADDGVSMRLLACCEVASRRNGPSGASRRNGSVRR</sequence>